<evidence type="ECO:0000256" key="2">
    <source>
        <dbReference type="SAM" id="MobiDB-lite"/>
    </source>
</evidence>
<feature type="region of interest" description="Disordered" evidence="2">
    <location>
        <begin position="331"/>
        <end position="360"/>
    </location>
</feature>
<feature type="coiled-coil region" evidence="1">
    <location>
        <begin position="187"/>
        <end position="224"/>
    </location>
</feature>
<accession>G9WNR3</accession>
<evidence type="ECO:0000313" key="6">
    <source>
        <dbReference type="EMBL" id="EHL10800.1"/>
    </source>
</evidence>
<feature type="domain" description="DUF4349" evidence="5">
    <location>
        <begin position="109"/>
        <end position="320"/>
    </location>
</feature>
<sequence>MKRKIRYGKVQVGAAVLLSSLLLSSCSGAKQTAYNDSAANSVYKEEAELSGVGGEQSGLAKSSGAEAENGERGTSSDYAEGNLQNEIPTNAVEETETNTDMAALSEKKIRTVNISLAVKSVENAAKELKDKVKTQGGYIESEDFSTLNEWDDTKRMSFTIRIPKNNVDGFLEFLDGEGRILSKSENLQDIRLQYRDAKNHIKALETEQERILALMEKAETVEQLIALESRLTDIRYQLDSYNSEILEYDNKVDFSTIYLELQGTVDDQLNSKPSYSFSDKVRDGFYRNILAIQLFFLNIAVFAVVYIPQIILVLLVIMALLLLNKKLNAKAKKQKEKDAKALKTEDSVKTEASEESKDPI</sequence>
<dbReference type="InterPro" id="IPR025645">
    <property type="entry name" value="DUF4349"/>
</dbReference>
<evidence type="ECO:0000256" key="1">
    <source>
        <dbReference type="SAM" id="Coils"/>
    </source>
</evidence>
<dbReference type="RefSeq" id="WP_009534852.1">
    <property type="nucleotide sequence ID" value="NZ_KE148312.1"/>
</dbReference>
<feature type="signal peptide" evidence="4">
    <location>
        <begin position="1"/>
        <end position="29"/>
    </location>
</feature>
<dbReference type="Proteomes" id="UP000018461">
    <property type="component" value="Unassembled WGS sequence"/>
</dbReference>
<evidence type="ECO:0000256" key="3">
    <source>
        <dbReference type="SAM" id="Phobius"/>
    </source>
</evidence>
<dbReference type="EMBL" id="AFZC02000003">
    <property type="protein sequence ID" value="EHL10800.1"/>
    <property type="molecule type" value="Genomic_DNA"/>
</dbReference>
<comment type="caution">
    <text evidence="6">The sequence shown here is derived from an EMBL/GenBank/DDBJ whole genome shotgun (WGS) entry which is preliminary data.</text>
</comment>
<dbReference type="STRING" id="796943.HMPREF9625_00996"/>
<reference evidence="6" key="1">
    <citation type="submission" date="2011-08" db="EMBL/GenBank/DDBJ databases">
        <authorList>
            <consortium name="The Broad Institute Genome Sequencing Platform"/>
            <person name="Earl A."/>
            <person name="Ward D."/>
            <person name="Feldgarden M."/>
            <person name="Gevers D."/>
            <person name="Sizova M."/>
            <person name="Hazen A."/>
            <person name="Epstein S."/>
            <person name="Young S.K."/>
            <person name="Zeng Q."/>
            <person name="Gargeya S."/>
            <person name="Fitzgerald M."/>
            <person name="Haas B."/>
            <person name="Abouelleil A."/>
            <person name="Alvarado L."/>
            <person name="Arachchi H.M."/>
            <person name="Berlin A."/>
            <person name="Brown A."/>
            <person name="Chapman S.B."/>
            <person name="Chen Z."/>
            <person name="Dunbar C."/>
            <person name="Freedman E."/>
            <person name="Gearin G."/>
            <person name="Gellesch M."/>
            <person name="Goldberg J."/>
            <person name="Griggs A."/>
            <person name="Gujja S."/>
            <person name="Heiman D."/>
            <person name="Howarth C."/>
            <person name="Larson L."/>
            <person name="Lui A."/>
            <person name="MacDonald P.J.P."/>
            <person name="Montmayeur A."/>
            <person name="Murphy C."/>
            <person name="Neiman D."/>
            <person name="Pearson M."/>
            <person name="Priest M."/>
            <person name="Roberts A."/>
            <person name="Saif S."/>
            <person name="Shea T."/>
            <person name="Shenoy N."/>
            <person name="Sisk P."/>
            <person name="Stolte C."/>
            <person name="Sykes S."/>
            <person name="Wortman J."/>
            <person name="Nusbaum C."/>
            <person name="Birren B."/>
        </authorList>
    </citation>
    <scope>NUCLEOTIDE SEQUENCE</scope>
    <source>
        <strain evidence="6">ACB1</strain>
    </source>
</reference>
<feature type="transmembrane region" description="Helical" evidence="3">
    <location>
        <begin position="295"/>
        <end position="323"/>
    </location>
</feature>
<evidence type="ECO:0000256" key="4">
    <source>
        <dbReference type="SAM" id="SignalP"/>
    </source>
</evidence>
<keyword evidence="3" id="KW-0472">Membrane</keyword>
<name>G9WNR3_9FIRM</name>
<keyword evidence="3" id="KW-1133">Transmembrane helix</keyword>
<feature type="compositionally biased region" description="Polar residues" evidence="2">
    <location>
        <begin position="72"/>
        <end position="88"/>
    </location>
</feature>
<keyword evidence="4" id="KW-0732">Signal</keyword>
<keyword evidence="3" id="KW-0812">Transmembrane</keyword>
<feature type="compositionally biased region" description="Basic and acidic residues" evidence="2">
    <location>
        <begin position="335"/>
        <end position="360"/>
    </location>
</feature>
<dbReference type="AlphaFoldDB" id="G9WNR3"/>
<evidence type="ECO:0000313" key="7">
    <source>
        <dbReference type="Proteomes" id="UP000018461"/>
    </source>
</evidence>
<protein>
    <recommendedName>
        <fullName evidence="5">DUF4349 domain-containing protein</fullName>
    </recommendedName>
</protein>
<dbReference type="Pfam" id="PF14257">
    <property type="entry name" value="DUF4349"/>
    <property type="match status" value="1"/>
</dbReference>
<keyword evidence="1" id="KW-0175">Coiled coil</keyword>
<keyword evidence="7" id="KW-1185">Reference proteome</keyword>
<dbReference type="PROSITE" id="PS51257">
    <property type="entry name" value="PROKAR_LIPOPROTEIN"/>
    <property type="match status" value="1"/>
</dbReference>
<feature type="chain" id="PRO_5003527639" description="DUF4349 domain-containing protein" evidence="4">
    <location>
        <begin position="30"/>
        <end position="360"/>
    </location>
</feature>
<reference evidence="6" key="2">
    <citation type="submission" date="2013-03" db="EMBL/GenBank/DDBJ databases">
        <title>The Genome Sequence of Oribacterium sp. ACB1.</title>
        <authorList>
            <consortium name="The Broad Institute Genomics Platform"/>
            <consortium name="The Broad Institute Genome Sequencing Center for Infectious Disease"/>
            <person name="Earl A."/>
            <person name="Ward D."/>
            <person name="Feldgarden M."/>
            <person name="Gevers D."/>
            <person name="Sizova M."/>
            <person name="Hazen A."/>
            <person name="Epstein S."/>
            <person name="Walker B."/>
            <person name="Young S."/>
            <person name="Zeng Q."/>
            <person name="Gargeya S."/>
            <person name="Fitzgerald M."/>
            <person name="Haas B."/>
            <person name="Abouelleil A."/>
            <person name="Allen A.W."/>
            <person name="Alvarado L."/>
            <person name="Arachchi H.M."/>
            <person name="Berlin A.M."/>
            <person name="Chapman S.B."/>
            <person name="Gainer-Dewar J."/>
            <person name="Goldberg J."/>
            <person name="Griggs A."/>
            <person name="Gujja S."/>
            <person name="Hansen M."/>
            <person name="Howarth C."/>
            <person name="Imamovic A."/>
            <person name="Ireland A."/>
            <person name="Larimer J."/>
            <person name="McCowan C."/>
            <person name="Murphy C."/>
            <person name="Pearson M."/>
            <person name="Poon T.W."/>
            <person name="Priest M."/>
            <person name="Roberts A."/>
            <person name="Saif S."/>
            <person name="Shea T."/>
            <person name="Sisk P."/>
            <person name="Sykes S."/>
            <person name="Wortman J."/>
            <person name="Nusbaum C."/>
            <person name="Birren B."/>
        </authorList>
    </citation>
    <scope>NUCLEOTIDE SEQUENCE [LARGE SCALE GENOMIC DNA]</scope>
    <source>
        <strain evidence="6">ACB1</strain>
    </source>
</reference>
<gene>
    <name evidence="6" type="ORF">HMPREF9625_00996</name>
</gene>
<organism evidence="6 7">
    <name type="scientific">Oribacterium parvum ACB1</name>
    <dbReference type="NCBI Taxonomy" id="796943"/>
    <lineage>
        <taxon>Bacteria</taxon>
        <taxon>Bacillati</taxon>
        <taxon>Bacillota</taxon>
        <taxon>Clostridia</taxon>
        <taxon>Lachnospirales</taxon>
        <taxon>Lachnospiraceae</taxon>
        <taxon>Oribacterium</taxon>
    </lineage>
</organism>
<dbReference type="HOGENOM" id="CLU_046535_1_0_9"/>
<proteinExistence type="predicted"/>
<feature type="region of interest" description="Disordered" evidence="2">
    <location>
        <begin position="53"/>
        <end position="90"/>
    </location>
</feature>
<dbReference type="PATRIC" id="fig|796943.3.peg.1416"/>
<evidence type="ECO:0000259" key="5">
    <source>
        <dbReference type="Pfam" id="PF14257"/>
    </source>
</evidence>